<dbReference type="InterPro" id="IPR013748">
    <property type="entry name" value="Rep_factorC_C"/>
</dbReference>
<dbReference type="Proteomes" id="UP000006726">
    <property type="component" value="Chromosome 3"/>
</dbReference>
<dbReference type="GO" id="GO:0005524">
    <property type="term" value="F:ATP binding"/>
    <property type="evidence" value="ECO:0007669"/>
    <property type="project" value="UniProtKB-KW"/>
</dbReference>
<dbReference type="AlphaFoldDB" id="Q5CUE4"/>
<reference evidence="8 9" key="1">
    <citation type="journal article" date="2004" name="Science">
        <title>Complete genome sequence of the apicomplexan, Cryptosporidium parvum.</title>
        <authorList>
            <person name="Abrahamsen M.S."/>
            <person name="Templeton T.J."/>
            <person name="Enomoto S."/>
            <person name="Abrahante J.E."/>
            <person name="Zhu G."/>
            <person name="Lancto C.A."/>
            <person name="Deng M."/>
            <person name="Liu C."/>
            <person name="Widmer G."/>
            <person name="Tzipori S."/>
            <person name="Buck G.A."/>
            <person name="Xu P."/>
            <person name="Bankier A.T."/>
            <person name="Dear P.H."/>
            <person name="Konfortov B.A."/>
            <person name="Spriggs H.F."/>
            <person name="Iyer L."/>
            <person name="Anantharaman V."/>
            <person name="Aravind L."/>
            <person name="Kapur V."/>
        </authorList>
    </citation>
    <scope>NUCLEOTIDE SEQUENCE [LARGE SCALE GENOMIC DNA]</scope>
    <source>
        <strain evidence="9">Iowa II</strain>
    </source>
</reference>
<dbReference type="CDD" id="cd18140">
    <property type="entry name" value="HLD_clamp_RFC"/>
    <property type="match status" value="1"/>
</dbReference>
<dbReference type="InterPro" id="IPR003593">
    <property type="entry name" value="AAA+_ATPase"/>
</dbReference>
<dbReference type="Pfam" id="PF08542">
    <property type="entry name" value="Rep_fac_C"/>
    <property type="match status" value="1"/>
</dbReference>
<dbReference type="FunFam" id="3.40.50.300:FF:000129">
    <property type="entry name" value="Replication factor C subunit 5"/>
    <property type="match status" value="1"/>
</dbReference>
<organism evidence="8 9">
    <name type="scientific">Cryptosporidium parvum (strain Iowa II)</name>
    <dbReference type="NCBI Taxonomy" id="353152"/>
    <lineage>
        <taxon>Eukaryota</taxon>
        <taxon>Sar</taxon>
        <taxon>Alveolata</taxon>
        <taxon>Apicomplexa</taxon>
        <taxon>Conoidasida</taxon>
        <taxon>Coccidia</taxon>
        <taxon>Eucoccidiorida</taxon>
        <taxon>Eimeriorina</taxon>
        <taxon>Cryptosporidiidae</taxon>
        <taxon>Cryptosporidium</taxon>
    </lineage>
</organism>
<dbReference type="Pfam" id="PF00004">
    <property type="entry name" value="AAA"/>
    <property type="match status" value="1"/>
</dbReference>
<evidence type="ECO:0000256" key="2">
    <source>
        <dbReference type="ARBA" id="ARBA00005378"/>
    </source>
</evidence>
<dbReference type="GO" id="GO:0006281">
    <property type="term" value="P:DNA repair"/>
    <property type="evidence" value="ECO:0007669"/>
    <property type="project" value="TreeGrafter"/>
</dbReference>
<protein>
    <submittedName>
        <fullName evidence="8">Replication factor RFC3 AAA+ ATpase</fullName>
    </submittedName>
</protein>
<dbReference type="GO" id="GO:0006261">
    <property type="term" value="P:DNA-templated DNA replication"/>
    <property type="evidence" value="ECO:0007669"/>
    <property type="project" value="TreeGrafter"/>
</dbReference>
<dbReference type="FunCoup" id="Q5CUE4">
    <property type="interactions" value="278"/>
</dbReference>
<sequence length="383" mass="43492">LRFTFKMEEAQLPWVEKYRPSGLQDLLSHKDIINTIEKFISSGQLPHLLFHGPPGTGKTSTIHAISKCIYKDRKYQMVLELNASDDRGINVVRDAIKSFSESASTTLNHSGGTNSNIEDIEMSDVSTRNLDCNKSLCENIKLIILDEADMMTSTAQMALRRIMERYSEHVRFCIICNYVNKITPALQSRCTRFRFSPLPIEDIRNRISEIALSERIFITREGQESLIKSSRGDMRKVLNVLQSCSMSNYGNIEKHKDSGELNGASIEGLITYINEEMIHRILGIPTKSELDYIFGILSRESFSSGFSALQNSQNENGYSTQDFVNGLYSKSMEANWPDEVVPLLMRRLADIEYRLSRGASESIQLAAIVSCFHEVRMEMEKLV</sequence>
<keyword evidence="9" id="KW-1185">Reference proteome</keyword>
<dbReference type="RefSeq" id="XP_626870.1">
    <property type="nucleotide sequence ID" value="XM_626870.1"/>
</dbReference>
<dbReference type="EMBL" id="AAEE01000004">
    <property type="protein sequence ID" value="EAK89257.1"/>
    <property type="molecule type" value="Genomic_DNA"/>
</dbReference>
<comment type="subcellular location">
    <subcellularLocation>
        <location evidence="1">Nucleus</location>
    </subcellularLocation>
</comment>
<evidence type="ECO:0000256" key="3">
    <source>
        <dbReference type="ARBA" id="ARBA00022705"/>
    </source>
</evidence>
<evidence type="ECO:0000256" key="4">
    <source>
        <dbReference type="ARBA" id="ARBA00022741"/>
    </source>
</evidence>
<dbReference type="SUPFAM" id="SSF48019">
    <property type="entry name" value="post-AAA+ oligomerization domain-like"/>
    <property type="match status" value="1"/>
</dbReference>
<dbReference type="KEGG" id="cpv:cgd3_3170"/>
<evidence type="ECO:0000256" key="6">
    <source>
        <dbReference type="ARBA" id="ARBA00023242"/>
    </source>
</evidence>
<dbReference type="GO" id="GO:0003677">
    <property type="term" value="F:DNA binding"/>
    <property type="evidence" value="ECO:0007669"/>
    <property type="project" value="InterPro"/>
</dbReference>
<evidence type="ECO:0000313" key="8">
    <source>
        <dbReference type="EMBL" id="EAK89257.1"/>
    </source>
</evidence>
<keyword evidence="6" id="KW-0539">Nucleus</keyword>
<comment type="similarity">
    <text evidence="2">Belongs to the activator 1 small subunits family.</text>
</comment>
<gene>
    <name evidence="8" type="ORF">cgd3_3170</name>
</gene>
<proteinExistence type="inferred from homology"/>
<dbReference type="InParanoid" id="Q5CUE4"/>
<dbReference type="SUPFAM" id="SSF52540">
    <property type="entry name" value="P-loop containing nucleoside triphosphate hydrolases"/>
    <property type="match status" value="1"/>
</dbReference>
<dbReference type="GO" id="GO:0003689">
    <property type="term" value="F:DNA clamp loader activity"/>
    <property type="evidence" value="ECO:0007669"/>
    <property type="project" value="TreeGrafter"/>
</dbReference>
<dbReference type="InterPro" id="IPR003959">
    <property type="entry name" value="ATPase_AAA_core"/>
</dbReference>
<keyword evidence="3" id="KW-0235">DNA replication</keyword>
<dbReference type="OMA" id="AEDNLPW"/>
<evidence type="ECO:0000256" key="5">
    <source>
        <dbReference type="ARBA" id="ARBA00022840"/>
    </source>
</evidence>
<dbReference type="CDD" id="cd00009">
    <property type="entry name" value="AAA"/>
    <property type="match status" value="1"/>
</dbReference>
<dbReference type="SMART" id="SM00382">
    <property type="entry name" value="AAA"/>
    <property type="match status" value="1"/>
</dbReference>
<evidence type="ECO:0000259" key="7">
    <source>
        <dbReference type="SMART" id="SM00382"/>
    </source>
</evidence>
<dbReference type="PANTHER" id="PTHR11669">
    <property type="entry name" value="REPLICATION FACTOR C / DNA POLYMERASE III GAMMA-TAU SUBUNIT"/>
    <property type="match status" value="1"/>
</dbReference>
<dbReference type="Gene3D" id="3.40.50.300">
    <property type="entry name" value="P-loop containing nucleotide triphosphate hydrolases"/>
    <property type="match status" value="1"/>
</dbReference>
<evidence type="ECO:0000313" key="9">
    <source>
        <dbReference type="Proteomes" id="UP000006726"/>
    </source>
</evidence>
<feature type="domain" description="AAA+ ATPase" evidence="7">
    <location>
        <begin position="44"/>
        <end position="201"/>
    </location>
</feature>
<dbReference type="PANTHER" id="PTHR11669:SF9">
    <property type="entry name" value="REPLICATION FACTOR C SUBUNIT 5"/>
    <property type="match status" value="1"/>
</dbReference>
<dbReference type="GO" id="GO:0016887">
    <property type="term" value="F:ATP hydrolysis activity"/>
    <property type="evidence" value="ECO:0007669"/>
    <property type="project" value="InterPro"/>
</dbReference>
<dbReference type="InterPro" id="IPR050238">
    <property type="entry name" value="DNA_Rep/Repair_Clamp_Loader"/>
</dbReference>
<dbReference type="GO" id="GO:0005634">
    <property type="term" value="C:nucleus"/>
    <property type="evidence" value="ECO:0007669"/>
    <property type="project" value="UniProtKB-SubCell"/>
</dbReference>
<dbReference type="OrthoDB" id="4199794at2759"/>
<dbReference type="Gene3D" id="1.20.272.10">
    <property type="match status" value="1"/>
</dbReference>
<keyword evidence="5" id="KW-0067">ATP-binding</keyword>
<comment type="caution">
    <text evidence="8">The sequence shown here is derived from an EMBL/GenBank/DDBJ whole genome shotgun (WGS) entry which is preliminary data.</text>
</comment>
<dbReference type="GeneID" id="3373772"/>
<keyword evidence="4" id="KW-0547">Nucleotide-binding</keyword>
<dbReference type="STRING" id="353152.Q5CUE4"/>
<dbReference type="InterPro" id="IPR027417">
    <property type="entry name" value="P-loop_NTPase"/>
</dbReference>
<dbReference type="InterPro" id="IPR008921">
    <property type="entry name" value="DNA_pol3_clamp-load_cplx_C"/>
</dbReference>
<accession>Q5CUE4</accession>
<feature type="non-terminal residue" evidence="8">
    <location>
        <position position="1"/>
    </location>
</feature>
<dbReference type="InterPro" id="IPR047854">
    <property type="entry name" value="RFC_lid"/>
</dbReference>
<dbReference type="Gene3D" id="1.10.8.60">
    <property type="match status" value="1"/>
</dbReference>
<name>Q5CUE4_CRYPI</name>
<evidence type="ECO:0000256" key="1">
    <source>
        <dbReference type="ARBA" id="ARBA00004123"/>
    </source>
</evidence>
<dbReference type="GO" id="GO:0005663">
    <property type="term" value="C:DNA replication factor C complex"/>
    <property type="evidence" value="ECO:0007669"/>
    <property type="project" value="TreeGrafter"/>
</dbReference>